<evidence type="ECO:0000313" key="4">
    <source>
        <dbReference type="EMBL" id="ENZ79570.1"/>
    </source>
</evidence>
<dbReference type="InterPro" id="IPR051911">
    <property type="entry name" value="SDR_oxidoreductase"/>
</dbReference>
<sequence>MKTWFITGASRGLGAEIADRALRAGDNVVATARDPSALSSRFGERANLLAARLDVTQPTEPNAAVQAALGRFGAIDVLVNNAGHGLVGAVEEASAAEIQQLFSVNVLGLLSVTRAVLPSMRARRRGHVINMSSIGGYRGAAGFGVYCATKFAVEGLSEAMRAELAPLGVHVTAVEPGYFRTDFLDPASLRTSASVIADYAQTAGRVRAQVGDLNHQQPGDPAKLAEAILHLANVPEPPVRLPLGDDTVAAISAKHARDREILETWGNLALETGHRQDEI</sequence>
<dbReference type="PANTHER" id="PTHR43976">
    <property type="entry name" value="SHORT CHAIN DEHYDROGENASE"/>
    <property type="match status" value="1"/>
</dbReference>
<evidence type="ECO:0000313" key="5">
    <source>
        <dbReference type="Proteomes" id="UP000013063"/>
    </source>
</evidence>
<reference evidence="4 5" key="1">
    <citation type="journal article" date="2013" name="Genome Announc.">
        <title>Draft Genome Sequence for Caulobacter sp. Strain OR37, a Bacterium Tolerant to Heavy Metals.</title>
        <authorList>
            <person name="Utturkar S.M."/>
            <person name="Bollmann A."/>
            <person name="Brzoska R.M."/>
            <person name="Klingeman D.M."/>
            <person name="Epstein S.E."/>
            <person name="Palumbo A.V."/>
            <person name="Brown S.D."/>
        </authorList>
    </citation>
    <scope>NUCLEOTIDE SEQUENCE [LARGE SCALE GENOMIC DNA]</scope>
    <source>
        <strain evidence="4 5">OR37</strain>
    </source>
</reference>
<dbReference type="CDD" id="cd05374">
    <property type="entry name" value="17beta-HSD-like_SDR_c"/>
    <property type="match status" value="1"/>
</dbReference>
<proteinExistence type="inferred from homology"/>
<dbReference type="SUPFAM" id="SSF51735">
    <property type="entry name" value="NAD(P)-binding Rossmann-fold domains"/>
    <property type="match status" value="1"/>
</dbReference>
<dbReference type="InterPro" id="IPR020904">
    <property type="entry name" value="Sc_DH/Rdtase_CS"/>
</dbReference>
<dbReference type="NCBIfam" id="NF004824">
    <property type="entry name" value="PRK06180.1"/>
    <property type="match status" value="1"/>
</dbReference>
<dbReference type="Gene3D" id="3.40.50.720">
    <property type="entry name" value="NAD(P)-binding Rossmann-like Domain"/>
    <property type="match status" value="1"/>
</dbReference>
<dbReference type="EMBL" id="APMP01000039">
    <property type="protein sequence ID" value="ENZ79570.1"/>
    <property type="molecule type" value="Genomic_DNA"/>
</dbReference>
<accession>R0CT41</accession>
<dbReference type="OrthoDB" id="9793825at2"/>
<keyword evidence="5" id="KW-1185">Reference proteome</keyword>
<protein>
    <recommendedName>
        <fullName evidence="6">Short-chain alcohol dehydrogenase</fullName>
    </recommendedName>
</protein>
<dbReference type="AlphaFoldDB" id="R0CT41"/>
<evidence type="ECO:0000256" key="1">
    <source>
        <dbReference type="ARBA" id="ARBA00006484"/>
    </source>
</evidence>
<dbReference type="PATRIC" id="fig|1292034.3.peg.3908"/>
<dbReference type="InterPro" id="IPR036291">
    <property type="entry name" value="NAD(P)-bd_dom_sf"/>
</dbReference>
<evidence type="ECO:0008006" key="6">
    <source>
        <dbReference type="Google" id="ProtNLM"/>
    </source>
</evidence>
<dbReference type="PROSITE" id="PS00061">
    <property type="entry name" value="ADH_SHORT"/>
    <property type="match status" value="1"/>
</dbReference>
<dbReference type="Pfam" id="PF00106">
    <property type="entry name" value="adh_short"/>
    <property type="match status" value="1"/>
</dbReference>
<evidence type="ECO:0000256" key="2">
    <source>
        <dbReference type="ARBA" id="ARBA00023002"/>
    </source>
</evidence>
<keyword evidence="2" id="KW-0560">Oxidoreductase</keyword>
<dbReference type="InterPro" id="IPR002347">
    <property type="entry name" value="SDR_fam"/>
</dbReference>
<comment type="caution">
    <text evidence="4">The sequence shown here is derived from an EMBL/GenBank/DDBJ whole genome shotgun (WGS) entry which is preliminary data.</text>
</comment>
<dbReference type="PRINTS" id="PR00081">
    <property type="entry name" value="GDHRDH"/>
</dbReference>
<dbReference type="eggNOG" id="COG4221">
    <property type="taxonomic scope" value="Bacteria"/>
</dbReference>
<dbReference type="GO" id="GO:0016491">
    <property type="term" value="F:oxidoreductase activity"/>
    <property type="evidence" value="ECO:0007669"/>
    <property type="project" value="UniProtKB-KW"/>
</dbReference>
<evidence type="ECO:0000256" key="3">
    <source>
        <dbReference type="RuleBase" id="RU000363"/>
    </source>
</evidence>
<gene>
    <name evidence="4" type="ORF">OR37_03935</name>
</gene>
<dbReference type="RefSeq" id="WP_004624267.1">
    <property type="nucleotide sequence ID" value="NZ_APMP01000039.1"/>
</dbReference>
<dbReference type="PANTHER" id="PTHR43976:SF16">
    <property type="entry name" value="SHORT-CHAIN DEHYDROGENASE_REDUCTASE FAMILY PROTEIN"/>
    <property type="match status" value="1"/>
</dbReference>
<comment type="similarity">
    <text evidence="1 3">Belongs to the short-chain dehydrogenases/reductases (SDR) family.</text>
</comment>
<dbReference type="PRINTS" id="PR00080">
    <property type="entry name" value="SDRFAMILY"/>
</dbReference>
<dbReference type="Proteomes" id="UP000013063">
    <property type="component" value="Unassembled WGS sequence"/>
</dbReference>
<dbReference type="STRING" id="1292034.OR37_03935"/>
<name>R0CT41_CAUVI</name>
<organism evidence="4 5">
    <name type="scientific">Caulobacter vibrioides OR37</name>
    <dbReference type="NCBI Taxonomy" id="1292034"/>
    <lineage>
        <taxon>Bacteria</taxon>
        <taxon>Pseudomonadati</taxon>
        <taxon>Pseudomonadota</taxon>
        <taxon>Alphaproteobacteria</taxon>
        <taxon>Caulobacterales</taxon>
        <taxon>Caulobacteraceae</taxon>
        <taxon>Caulobacter</taxon>
    </lineage>
</organism>